<evidence type="ECO:0000256" key="1">
    <source>
        <dbReference type="ARBA" id="ARBA00001968"/>
    </source>
</evidence>
<keyword evidence="7" id="KW-0539">Nucleus</keyword>
<dbReference type="InterPro" id="IPR045249">
    <property type="entry name" value="HARBI1-like"/>
</dbReference>
<evidence type="ECO:0000256" key="4">
    <source>
        <dbReference type="ARBA" id="ARBA00022722"/>
    </source>
</evidence>
<comment type="caution">
    <text evidence="9">The sequence shown here is derived from an EMBL/GenBank/DDBJ whole genome shotgun (WGS) entry which is preliminary data.</text>
</comment>
<evidence type="ECO:0000256" key="3">
    <source>
        <dbReference type="ARBA" id="ARBA00006958"/>
    </source>
</evidence>
<dbReference type="GO" id="GO:0016787">
    <property type="term" value="F:hydrolase activity"/>
    <property type="evidence" value="ECO:0007669"/>
    <property type="project" value="UniProtKB-KW"/>
</dbReference>
<comment type="similarity">
    <text evidence="3">Belongs to the HARBI1 family.</text>
</comment>
<keyword evidence="5" id="KW-0479">Metal-binding</keyword>
<protein>
    <recommendedName>
        <fullName evidence="8">DDE Tnp4 domain-containing protein</fullName>
    </recommendedName>
</protein>
<dbReference type="PANTHER" id="PTHR22930:SF85">
    <property type="entry name" value="GH03217P-RELATED"/>
    <property type="match status" value="1"/>
</dbReference>
<accession>A0A6G0TPB2</accession>
<reference evidence="9 10" key="1">
    <citation type="submission" date="2019-08" db="EMBL/GenBank/DDBJ databases">
        <title>The genome of the soybean aphid Biotype 1, its phylome, world population structure and adaptation to the North American continent.</title>
        <authorList>
            <person name="Giordano R."/>
            <person name="Donthu R.K."/>
            <person name="Hernandez A.G."/>
            <person name="Wright C.L."/>
            <person name="Zimin A.V."/>
        </authorList>
    </citation>
    <scope>NUCLEOTIDE SEQUENCE [LARGE SCALE GENOMIC DNA]</scope>
    <source>
        <tissue evidence="9">Whole aphids</tissue>
    </source>
</reference>
<dbReference type="Proteomes" id="UP000475862">
    <property type="component" value="Unassembled WGS sequence"/>
</dbReference>
<comment type="subcellular location">
    <subcellularLocation>
        <location evidence="2">Nucleus</location>
    </subcellularLocation>
</comment>
<evidence type="ECO:0000256" key="6">
    <source>
        <dbReference type="ARBA" id="ARBA00022801"/>
    </source>
</evidence>
<name>A0A6G0TPB2_APHGL</name>
<evidence type="ECO:0000313" key="10">
    <source>
        <dbReference type="Proteomes" id="UP000475862"/>
    </source>
</evidence>
<sequence length="246" mass="28151">MERCTAYFVIEMFEEGVFRICSIGFSANKCSLRDVSERFGIGLTTQFRINNRVMDFLVSGMPGVIGCIDGTSIPIRTPAHKIKSTYTNRNDKPSITLQAICDYKKSKELPSICGTKYHIIGDGAYSIREWLLVPYKNYGNFTESQIIFNKTFCATRVLIENTFGLLKSRFRQLLQLDIHYVDKITKFIISCCVLHNMCINMNDEIELDNEIGPSIDPENDFIDSDVNQRKNGESKRDAIKNSLQYF</sequence>
<dbReference type="GO" id="GO:0046872">
    <property type="term" value="F:metal ion binding"/>
    <property type="evidence" value="ECO:0007669"/>
    <property type="project" value="UniProtKB-KW"/>
</dbReference>
<evidence type="ECO:0000313" key="9">
    <source>
        <dbReference type="EMBL" id="KAE9536146.1"/>
    </source>
</evidence>
<comment type="cofactor">
    <cofactor evidence="1">
        <name>a divalent metal cation</name>
        <dbReference type="ChEBI" id="CHEBI:60240"/>
    </cofactor>
</comment>
<dbReference type="GO" id="GO:0004518">
    <property type="term" value="F:nuclease activity"/>
    <property type="evidence" value="ECO:0007669"/>
    <property type="project" value="UniProtKB-KW"/>
</dbReference>
<dbReference type="EMBL" id="VYZN01000024">
    <property type="protein sequence ID" value="KAE9536146.1"/>
    <property type="molecule type" value="Genomic_DNA"/>
</dbReference>
<keyword evidence="10" id="KW-1185">Reference proteome</keyword>
<proteinExistence type="inferred from homology"/>
<evidence type="ECO:0000259" key="8">
    <source>
        <dbReference type="Pfam" id="PF13359"/>
    </source>
</evidence>
<evidence type="ECO:0000256" key="5">
    <source>
        <dbReference type="ARBA" id="ARBA00022723"/>
    </source>
</evidence>
<dbReference type="Pfam" id="PF13359">
    <property type="entry name" value="DDE_Tnp_4"/>
    <property type="match status" value="1"/>
</dbReference>
<dbReference type="OrthoDB" id="6591883at2759"/>
<evidence type="ECO:0000256" key="7">
    <source>
        <dbReference type="ARBA" id="ARBA00023242"/>
    </source>
</evidence>
<dbReference type="AlphaFoldDB" id="A0A6G0TPB2"/>
<dbReference type="GO" id="GO:0005634">
    <property type="term" value="C:nucleus"/>
    <property type="evidence" value="ECO:0007669"/>
    <property type="project" value="UniProtKB-SubCell"/>
</dbReference>
<dbReference type="InterPro" id="IPR027806">
    <property type="entry name" value="HARBI1_dom"/>
</dbReference>
<keyword evidence="6" id="KW-0378">Hydrolase</keyword>
<keyword evidence="4" id="KW-0540">Nuclease</keyword>
<feature type="domain" description="DDE Tnp4" evidence="8">
    <location>
        <begin position="114"/>
        <end position="196"/>
    </location>
</feature>
<evidence type="ECO:0000256" key="2">
    <source>
        <dbReference type="ARBA" id="ARBA00004123"/>
    </source>
</evidence>
<dbReference type="PANTHER" id="PTHR22930">
    <property type="match status" value="1"/>
</dbReference>
<gene>
    <name evidence="9" type="ORF">AGLY_007369</name>
</gene>
<organism evidence="9 10">
    <name type="scientific">Aphis glycines</name>
    <name type="common">Soybean aphid</name>
    <dbReference type="NCBI Taxonomy" id="307491"/>
    <lineage>
        <taxon>Eukaryota</taxon>
        <taxon>Metazoa</taxon>
        <taxon>Ecdysozoa</taxon>
        <taxon>Arthropoda</taxon>
        <taxon>Hexapoda</taxon>
        <taxon>Insecta</taxon>
        <taxon>Pterygota</taxon>
        <taxon>Neoptera</taxon>
        <taxon>Paraneoptera</taxon>
        <taxon>Hemiptera</taxon>
        <taxon>Sternorrhyncha</taxon>
        <taxon>Aphidomorpha</taxon>
        <taxon>Aphidoidea</taxon>
        <taxon>Aphididae</taxon>
        <taxon>Aphidini</taxon>
        <taxon>Aphis</taxon>
        <taxon>Aphis</taxon>
    </lineage>
</organism>